<organism evidence="2 3">
    <name type="scientific">Dryococelus australis</name>
    <dbReference type="NCBI Taxonomy" id="614101"/>
    <lineage>
        <taxon>Eukaryota</taxon>
        <taxon>Metazoa</taxon>
        <taxon>Ecdysozoa</taxon>
        <taxon>Arthropoda</taxon>
        <taxon>Hexapoda</taxon>
        <taxon>Insecta</taxon>
        <taxon>Pterygota</taxon>
        <taxon>Neoptera</taxon>
        <taxon>Polyneoptera</taxon>
        <taxon>Phasmatodea</taxon>
        <taxon>Verophasmatodea</taxon>
        <taxon>Anareolatae</taxon>
        <taxon>Phasmatidae</taxon>
        <taxon>Eurycanthinae</taxon>
        <taxon>Dryococelus</taxon>
    </lineage>
</organism>
<evidence type="ECO:0000256" key="1">
    <source>
        <dbReference type="SAM" id="MobiDB-lite"/>
    </source>
</evidence>
<proteinExistence type="predicted"/>
<name>A0ABQ9GMS9_9NEOP</name>
<evidence type="ECO:0000313" key="2">
    <source>
        <dbReference type="EMBL" id="KAJ8873317.1"/>
    </source>
</evidence>
<comment type="caution">
    <text evidence="2">The sequence shown here is derived from an EMBL/GenBank/DDBJ whole genome shotgun (WGS) entry which is preliminary data.</text>
</comment>
<feature type="compositionally biased region" description="Basic and acidic residues" evidence="1">
    <location>
        <begin position="1"/>
        <end position="21"/>
    </location>
</feature>
<reference evidence="2 3" key="1">
    <citation type="submission" date="2023-02" db="EMBL/GenBank/DDBJ databases">
        <title>LHISI_Scaffold_Assembly.</title>
        <authorList>
            <person name="Stuart O.P."/>
            <person name="Cleave R."/>
            <person name="Magrath M.J.L."/>
            <person name="Mikheyev A.S."/>
        </authorList>
    </citation>
    <scope>NUCLEOTIDE SEQUENCE [LARGE SCALE GENOMIC DNA]</scope>
    <source>
        <strain evidence="2">Daus_M_001</strain>
        <tissue evidence="2">Leg muscle</tissue>
    </source>
</reference>
<gene>
    <name evidence="2" type="ORF">PR048_026951</name>
</gene>
<sequence length="291" mass="31958">MQQPMERQRQFDGAETTEKRPTCVQHAGSYSNQSNLPAADHVSSGIVFAGTQTKLTLDVQGATVTERLACSPPTKAFRVQYPAGPLRIFACGNRAGRCRWSAGFLGDLRFPPPFHSGTAPHSPQSPSSALKTTTIHIRGQPFSLRKGDLATTLKSSMPRHKLPLFCVTNESRAQRHDGNTARVARRSDEALGVRVTVARIAPSLRDLGRGDPRENPSTSGIVRHDYHMRKSKSDPNRNRTWLAYVRSEINDDMKTDSRAADVEIINGERVLLRLGSVLGGLPLTKLQAGEE</sequence>
<evidence type="ECO:0000313" key="3">
    <source>
        <dbReference type="Proteomes" id="UP001159363"/>
    </source>
</evidence>
<feature type="region of interest" description="Disordered" evidence="1">
    <location>
        <begin position="1"/>
        <end position="22"/>
    </location>
</feature>
<dbReference type="EMBL" id="JARBHB010000011">
    <property type="protein sequence ID" value="KAJ8873317.1"/>
    <property type="molecule type" value="Genomic_DNA"/>
</dbReference>
<keyword evidence="3" id="KW-1185">Reference proteome</keyword>
<accession>A0ABQ9GMS9</accession>
<dbReference type="Proteomes" id="UP001159363">
    <property type="component" value="Chromosome 10"/>
</dbReference>
<protein>
    <submittedName>
        <fullName evidence="2">Uncharacterized protein</fullName>
    </submittedName>
</protein>